<organism evidence="2 3">
    <name type="scientific">Enterococcus ureilyticus</name>
    <dbReference type="NCBI Taxonomy" id="1131292"/>
    <lineage>
        <taxon>Bacteria</taxon>
        <taxon>Bacillati</taxon>
        <taxon>Bacillota</taxon>
        <taxon>Bacilli</taxon>
        <taxon>Lactobacillales</taxon>
        <taxon>Enterococcaceae</taxon>
        <taxon>Enterococcus</taxon>
    </lineage>
</organism>
<protein>
    <submittedName>
        <fullName evidence="2">Uncharacterized protein</fullName>
    </submittedName>
</protein>
<name>A0A1E5H9K3_9ENTE</name>
<comment type="caution">
    <text evidence="2">The sequence shown here is derived from an EMBL/GenBank/DDBJ whole genome shotgun (WGS) entry which is preliminary data.</text>
</comment>
<feature type="transmembrane region" description="Helical" evidence="1">
    <location>
        <begin position="7"/>
        <end position="25"/>
    </location>
</feature>
<reference evidence="3" key="1">
    <citation type="submission" date="2016-09" db="EMBL/GenBank/DDBJ databases">
        <authorList>
            <person name="Gulvik C.A."/>
        </authorList>
    </citation>
    <scope>NUCLEOTIDE SEQUENCE [LARGE SCALE GENOMIC DNA]</scope>
    <source>
        <strain evidence="3">LMG 26676</strain>
    </source>
</reference>
<keyword evidence="3" id="KW-1185">Reference proteome</keyword>
<accession>A0A1E5H9K3</accession>
<gene>
    <name evidence="2" type="ORF">BCR24_07125</name>
</gene>
<keyword evidence="1" id="KW-0472">Membrane</keyword>
<evidence type="ECO:0000313" key="3">
    <source>
        <dbReference type="Proteomes" id="UP000094469"/>
    </source>
</evidence>
<proteinExistence type="predicted"/>
<dbReference type="Proteomes" id="UP000094469">
    <property type="component" value="Unassembled WGS sequence"/>
</dbReference>
<dbReference type="OrthoDB" id="9894132at2"/>
<keyword evidence="1" id="KW-0812">Transmembrane</keyword>
<dbReference type="AlphaFoldDB" id="A0A1E5H9K3"/>
<keyword evidence="1" id="KW-1133">Transmembrane helix</keyword>
<dbReference type="RefSeq" id="WP_069641025.1">
    <property type="nucleotide sequence ID" value="NZ_JAFBEZ010000005.1"/>
</dbReference>
<evidence type="ECO:0000313" key="2">
    <source>
        <dbReference type="EMBL" id="OEG21638.1"/>
    </source>
</evidence>
<sequence length="199" mass="23247">MKVKKGMLLGGFMCIVLGIVLYFTVKPEAKVETKALNDYEYCMVYYEKIRLLNKIVPDLEKEFTAEFGEPNLDSRKSLVKPSDVKTLRWEITRGKKKLAQLSFEYTKRKITSKYIIFNDPTVYAEESIIERANKMTLDEKVSEKVLENIGIPSFINTSKKSLFDDETTEYEYKVDKNSNRHLYFYLEDGKLFVEPQIGE</sequence>
<dbReference type="EMBL" id="MIKC01000039">
    <property type="protein sequence ID" value="OEG21638.1"/>
    <property type="molecule type" value="Genomic_DNA"/>
</dbReference>
<evidence type="ECO:0000256" key="1">
    <source>
        <dbReference type="SAM" id="Phobius"/>
    </source>
</evidence>
<dbReference type="STRING" id="1131292.BCR24_07125"/>